<reference evidence="1 2" key="1">
    <citation type="submission" date="2020-04" db="EMBL/GenBank/DDBJ databases">
        <authorList>
            <person name="Hitch T.C.A."/>
            <person name="Wylensek D."/>
            <person name="Clavel T."/>
        </authorList>
    </citation>
    <scope>NUCLEOTIDE SEQUENCE [LARGE SCALE GENOMIC DNA]</scope>
    <source>
        <strain evidence="1 2">WCA-389-WT-5H1</strain>
    </source>
</reference>
<dbReference type="GO" id="GO:0003677">
    <property type="term" value="F:DNA binding"/>
    <property type="evidence" value="ECO:0007669"/>
    <property type="project" value="UniProtKB-KW"/>
</dbReference>
<gene>
    <name evidence="1" type="ORF">HF863_07285</name>
</gene>
<name>A0A848CBG5_9LACO</name>
<dbReference type="Proteomes" id="UP000563853">
    <property type="component" value="Unassembled WGS sequence"/>
</dbReference>
<comment type="caution">
    <text evidence="1">The sequence shown here is derived from an EMBL/GenBank/DDBJ whole genome shotgun (WGS) entry which is preliminary data.</text>
</comment>
<proteinExistence type="predicted"/>
<dbReference type="EMBL" id="JABAFP010000027">
    <property type="protein sequence ID" value="NME42562.1"/>
    <property type="molecule type" value="Genomic_DNA"/>
</dbReference>
<keyword evidence="1" id="KW-0238">DNA-binding</keyword>
<dbReference type="InterPro" id="IPR010982">
    <property type="entry name" value="Lambda_DNA-bd_dom_sf"/>
</dbReference>
<dbReference type="AlphaFoldDB" id="A0A848CBG5"/>
<protein>
    <submittedName>
        <fullName evidence="1">LacI family DNA-binding transcriptional regulator</fullName>
    </submittedName>
</protein>
<accession>A0A848CBG5</accession>
<dbReference type="Gene3D" id="1.10.260.40">
    <property type="entry name" value="lambda repressor-like DNA-binding domains"/>
    <property type="match status" value="1"/>
</dbReference>
<evidence type="ECO:0000313" key="2">
    <source>
        <dbReference type="Proteomes" id="UP000563853"/>
    </source>
</evidence>
<organism evidence="1 2">
    <name type="scientific">Ligilactobacillus agilis</name>
    <dbReference type="NCBI Taxonomy" id="1601"/>
    <lineage>
        <taxon>Bacteria</taxon>
        <taxon>Bacillati</taxon>
        <taxon>Bacillota</taxon>
        <taxon>Bacilli</taxon>
        <taxon>Lactobacillales</taxon>
        <taxon>Lactobacillaceae</taxon>
        <taxon>Ligilactobacillus</taxon>
    </lineage>
</organism>
<sequence length="41" mass="4549">MKDIANHNNVSPSTVVDVLNESVTLSSFTLYKTLRTLIIIT</sequence>
<evidence type="ECO:0000313" key="1">
    <source>
        <dbReference type="EMBL" id="NME42562.1"/>
    </source>
</evidence>